<dbReference type="Proteomes" id="UP001477672">
    <property type="component" value="Unassembled WGS sequence"/>
</dbReference>
<evidence type="ECO:0000313" key="2">
    <source>
        <dbReference type="EMBL" id="MEQ2519221.1"/>
    </source>
</evidence>
<dbReference type="RefSeq" id="WP_349214545.1">
    <property type="nucleotide sequence ID" value="NZ_JBBMFA010000043.1"/>
</dbReference>
<keyword evidence="3" id="KW-1185">Reference proteome</keyword>
<comment type="caution">
    <text evidence="2">The sequence shown here is derived from an EMBL/GenBank/DDBJ whole genome shotgun (WGS) entry which is preliminary data.</text>
</comment>
<evidence type="ECO:0000313" key="3">
    <source>
        <dbReference type="Proteomes" id="UP001477672"/>
    </source>
</evidence>
<organism evidence="2 3">
    <name type="scientific">Ruthenibacterium intestinale</name>
    <dbReference type="NCBI Taxonomy" id="3133163"/>
    <lineage>
        <taxon>Bacteria</taxon>
        <taxon>Bacillati</taxon>
        <taxon>Bacillota</taxon>
        <taxon>Clostridia</taxon>
        <taxon>Eubacteriales</taxon>
        <taxon>Oscillospiraceae</taxon>
        <taxon>Ruthenibacterium</taxon>
    </lineage>
</organism>
<gene>
    <name evidence="2" type="ORF">WMO24_02030</name>
</gene>
<evidence type="ECO:0000256" key="1">
    <source>
        <dbReference type="SAM" id="Phobius"/>
    </source>
</evidence>
<protein>
    <recommendedName>
        <fullName evidence="4">Translation initiation factor 2</fullName>
    </recommendedName>
</protein>
<keyword evidence="1" id="KW-0472">Membrane</keyword>
<dbReference type="EMBL" id="JBBMFA010000043">
    <property type="protein sequence ID" value="MEQ2519221.1"/>
    <property type="molecule type" value="Genomic_DNA"/>
</dbReference>
<accession>A0ABV1GBK2</accession>
<evidence type="ECO:0008006" key="4">
    <source>
        <dbReference type="Google" id="ProtNLM"/>
    </source>
</evidence>
<feature type="transmembrane region" description="Helical" evidence="1">
    <location>
        <begin position="59"/>
        <end position="80"/>
    </location>
</feature>
<name>A0ABV1GBK2_9FIRM</name>
<keyword evidence="1" id="KW-0812">Transmembrane</keyword>
<reference evidence="2 3" key="1">
    <citation type="submission" date="2024-03" db="EMBL/GenBank/DDBJ databases">
        <title>Human intestinal bacterial collection.</title>
        <authorList>
            <person name="Pauvert C."/>
            <person name="Hitch T.C.A."/>
            <person name="Clavel T."/>
        </authorList>
    </citation>
    <scope>NUCLEOTIDE SEQUENCE [LARGE SCALE GENOMIC DNA]</scope>
    <source>
        <strain evidence="2 3">CLA-JM-H11</strain>
    </source>
</reference>
<sequence>MKGVRRDVVEIQEPKDENIEKVLVFFKPGCPAVRLGTQEEAALGYADRLTTWRKGGAGLYGWGAGAMLLAAGLLALVHWLL</sequence>
<proteinExistence type="predicted"/>
<keyword evidence="1" id="KW-1133">Transmembrane helix</keyword>